<evidence type="ECO:0000256" key="1">
    <source>
        <dbReference type="SAM" id="MobiDB-lite"/>
    </source>
</evidence>
<reference evidence="3 4" key="1">
    <citation type="journal article" date="2016" name="Nat. Commun.">
        <title>Ectomycorrhizal ecology is imprinted in the genome of the dominant symbiotic fungus Cenococcum geophilum.</title>
        <authorList>
            <consortium name="DOE Joint Genome Institute"/>
            <person name="Peter M."/>
            <person name="Kohler A."/>
            <person name="Ohm R.A."/>
            <person name="Kuo A."/>
            <person name="Krutzmann J."/>
            <person name="Morin E."/>
            <person name="Arend M."/>
            <person name="Barry K.W."/>
            <person name="Binder M."/>
            <person name="Choi C."/>
            <person name="Clum A."/>
            <person name="Copeland A."/>
            <person name="Grisel N."/>
            <person name="Haridas S."/>
            <person name="Kipfer T."/>
            <person name="LaButti K."/>
            <person name="Lindquist E."/>
            <person name="Lipzen A."/>
            <person name="Maire R."/>
            <person name="Meier B."/>
            <person name="Mihaltcheva S."/>
            <person name="Molinier V."/>
            <person name="Murat C."/>
            <person name="Poggeler S."/>
            <person name="Quandt C.A."/>
            <person name="Sperisen C."/>
            <person name="Tritt A."/>
            <person name="Tisserant E."/>
            <person name="Crous P.W."/>
            <person name="Henrissat B."/>
            <person name="Nehls U."/>
            <person name="Egli S."/>
            <person name="Spatafora J.W."/>
            <person name="Grigoriev I.V."/>
            <person name="Martin F.M."/>
        </authorList>
    </citation>
    <scope>NUCLEOTIDE SEQUENCE [LARGE SCALE GENOMIC DNA]</scope>
    <source>
        <strain evidence="3 4">CBS 207.34</strain>
    </source>
</reference>
<gene>
    <name evidence="3" type="ORF">AOQ84DRAFT_329488</name>
</gene>
<feature type="compositionally biased region" description="Polar residues" evidence="1">
    <location>
        <begin position="299"/>
        <end position="310"/>
    </location>
</feature>
<feature type="compositionally biased region" description="Low complexity" evidence="1">
    <location>
        <begin position="286"/>
        <end position="298"/>
    </location>
</feature>
<evidence type="ECO:0000256" key="2">
    <source>
        <dbReference type="SAM" id="SignalP"/>
    </source>
</evidence>
<feature type="region of interest" description="Disordered" evidence="1">
    <location>
        <begin position="286"/>
        <end position="310"/>
    </location>
</feature>
<protein>
    <submittedName>
        <fullName evidence="3">Uncharacterized protein</fullName>
    </submittedName>
</protein>
<organism evidence="3 4">
    <name type="scientific">Glonium stellatum</name>
    <dbReference type="NCBI Taxonomy" id="574774"/>
    <lineage>
        <taxon>Eukaryota</taxon>
        <taxon>Fungi</taxon>
        <taxon>Dikarya</taxon>
        <taxon>Ascomycota</taxon>
        <taxon>Pezizomycotina</taxon>
        <taxon>Dothideomycetes</taxon>
        <taxon>Pleosporomycetidae</taxon>
        <taxon>Gloniales</taxon>
        <taxon>Gloniaceae</taxon>
        <taxon>Glonium</taxon>
    </lineage>
</organism>
<feature type="chain" id="PRO_5034729737" evidence="2">
    <location>
        <begin position="21"/>
        <end position="329"/>
    </location>
</feature>
<evidence type="ECO:0000313" key="4">
    <source>
        <dbReference type="Proteomes" id="UP000250140"/>
    </source>
</evidence>
<feature type="signal peptide" evidence="2">
    <location>
        <begin position="1"/>
        <end position="20"/>
    </location>
</feature>
<name>A0A8E2FFF7_9PEZI</name>
<dbReference type="EMBL" id="KV748454">
    <property type="protein sequence ID" value="OCL15371.1"/>
    <property type="molecule type" value="Genomic_DNA"/>
</dbReference>
<dbReference type="AlphaFoldDB" id="A0A8E2FFF7"/>
<accession>A0A8E2FFF7</accession>
<proteinExistence type="predicted"/>
<dbReference type="Proteomes" id="UP000250140">
    <property type="component" value="Unassembled WGS sequence"/>
</dbReference>
<dbReference type="PANTHER" id="PTHR35186:SF4">
    <property type="entry name" value="PRION-INHIBITION AND PROPAGATION HELO DOMAIN-CONTAINING PROTEIN"/>
    <property type="match status" value="1"/>
</dbReference>
<evidence type="ECO:0000313" key="3">
    <source>
        <dbReference type="EMBL" id="OCL15371.1"/>
    </source>
</evidence>
<dbReference type="OrthoDB" id="3565018at2759"/>
<sequence>MSGFEVISLLLAVFPVIVSSLEHWRESAEVMENWTKIKPKYKKCRREMRIQEEFFRQNIEQYLLPLVADEEELNLLISEPCGPAWKDPALETRLRERLPKAYDLYFETIEELGEVMKTLQDELGISKMEPSLVSKIKIVIRRKSNSGGHSKKAKLEFEAQRIKFSFGQNTRSKIFEEIAHLNNQLRDLLVSHERSTAIMTNSRGNNSSGLSKGLLEFWQHANRIFKLLNRAWCCSCQFSHGANLALTHRRSPEVDFKVLFWFSESDHVLGPWTWQETRIKRLEASTPAATTAAKPPQAMNHQKSALRQSSVSKTYNLDRPTARTAKGVG</sequence>
<dbReference type="PANTHER" id="PTHR35186">
    <property type="entry name" value="ANK_REP_REGION DOMAIN-CONTAINING PROTEIN"/>
    <property type="match status" value="1"/>
</dbReference>
<keyword evidence="4" id="KW-1185">Reference proteome</keyword>
<keyword evidence="2" id="KW-0732">Signal</keyword>